<evidence type="ECO:0000313" key="1">
    <source>
        <dbReference type="EMBL" id="NYV27623.1"/>
    </source>
</evidence>
<accession>A0A7Z0TBQ8</accession>
<protein>
    <submittedName>
        <fullName evidence="1">Uncharacterized protein</fullName>
    </submittedName>
</protein>
<gene>
    <name evidence="1" type="ORF">HP397_02110</name>
</gene>
<dbReference type="RefSeq" id="WP_180135567.1">
    <property type="nucleotide sequence ID" value="NZ_JABMKT010000007.1"/>
</dbReference>
<dbReference type="AlphaFoldDB" id="A0A7Z0TBQ8"/>
<keyword evidence="2" id="KW-1185">Reference proteome</keyword>
<dbReference type="Proteomes" id="UP000526184">
    <property type="component" value="Unassembled WGS sequence"/>
</dbReference>
<sequence length="98" mass="11555">MKYEIVSKFLGRINSVNIYHESVYYSVLDILFKIKSRYGEVYDDSFISSLSSELDNKFLEEFSMDYFLEECLEIIENSSDFVEVKKYLNSALLLSFVI</sequence>
<evidence type="ECO:0000313" key="2">
    <source>
        <dbReference type="Proteomes" id="UP000526184"/>
    </source>
</evidence>
<proteinExistence type="predicted"/>
<comment type="caution">
    <text evidence="1">The sequence shown here is derived from an EMBL/GenBank/DDBJ whole genome shotgun (WGS) entry which is preliminary data.</text>
</comment>
<name>A0A7Z0TBQ8_9FUSO</name>
<dbReference type="EMBL" id="JABMKT010000007">
    <property type="protein sequence ID" value="NYV27623.1"/>
    <property type="molecule type" value="Genomic_DNA"/>
</dbReference>
<reference evidence="1 2" key="1">
    <citation type="submission" date="2020-05" db="EMBL/GenBank/DDBJ databases">
        <title>Streptobacillus felis strain LHL191014123.</title>
        <authorList>
            <person name="Fawzy A."/>
            <person name="Rau J."/>
            <person name="Risse K."/>
            <person name="Schauerte N."/>
            <person name="Geiger C."/>
            <person name="Blom J."/>
            <person name="Imirzalioglu C."/>
            <person name="Falgenhauer J."/>
            <person name="Bach A."/>
            <person name="Herden C."/>
            <person name="Eisenberg T."/>
        </authorList>
    </citation>
    <scope>NUCLEOTIDE SEQUENCE [LARGE SCALE GENOMIC DNA]</scope>
    <source>
        <strain evidence="1 2">LHL191014123</strain>
    </source>
</reference>
<organism evidence="1 2">
    <name type="scientific">Streptobacillus felis</name>
    <dbReference type="NCBI Taxonomy" id="1384509"/>
    <lineage>
        <taxon>Bacteria</taxon>
        <taxon>Fusobacteriati</taxon>
        <taxon>Fusobacteriota</taxon>
        <taxon>Fusobacteriia</taxon>
        <taxon>Fusobacteriales</taxon>
        <taxon>Leptotrichiaceae</taxon>
        <taxon>Streptobacillus</taxon>
    </lineage>
</organism>